<comment type="caution">
    <text evidence="8">The sequence shown here is derived from an EMBL/GenBank/DDBJ whole genome shotgun (WGS) entry which is preliminary data.</text>
</comment>
<feature type="transmembrane region" description="Helical" evidence="6">
    <location>
        <begin position="65"/>
        <end position="83"/>
    </location>
</feature>
<feature type="transmembrane region" description="Helical" evidence="6">
    <location>
        <begin position="95"/>
        <end position="118"/>
    </location>
</feature>
<feature type="transmembrane region" description="Helical" evidence="6">
    <location>
        <begin position="16"/>
        <end position="34"/>
    </location>
</feature>
<evidence type="ECO:0000256" key="5">
    <source>
        <dbReference type="PROSITE-ProRule" id="PRU00205"/>
    </source>
</evidence>
<reference evidence="8 9" key="1">
    <citation type="journal article" date="2007" name="Proc. Natl. Acad. Sci. U.S.A.">
        <title>Dandruff-associated Malassezia genomes reveal convergent and divergent virulence traits shared with plant and human fungal pathogens.</title>
        <authorList>
            <person name="Xu J."/>
            <person name="Saunders C.W."/>
            <person name="Hu P."/>
            <person name="Grant R.A."/>
            <person name="Boekhout T."/>
            <person name="Kuramae E.E."/>
            <person name="Kronstad J.W."/>
            <person name="Deangelis Y.M."/>
            <person name="Reeder N.L."/>
            <person name="Johnstone K.R."/>
            <person name="Leland M."/>
            <person name="Fieno A.M."/>
            <person name="Begley W.M."/>
            <person name="Sun Y."/>
            <person name="Lacey M.P."/>
            <person name="Chaudhary T."/>
            <person name="Keough T."/>
            <person name="Chu L."/>
            <person name="Sears R."/>
            <person name="Yuan B."/>
            <person name="Dawson T.L.Jr."/>
        </authorList>
    </citation>
    <scope>NUCLEOTIDE SEQUENCE [LARGE SCALE GENOMIC DNA]</scope>
    <source>
        <strain evidence="9">ATCC MYA-4612 / CBS 7966</strain>
    </source>
</reference>
<dbReference type="GO" id="GO:0005783">
    <property type="term" value="C:endoplasmic reticulum"/>
    <property type="evidence" value="ECO:0007669"/>
    <property type="project" value="TreeGrafter"/>
</dbReference>
<dbReference type="GeneID" id="5856127"/>
<dbReference type="PROSITE" id="PS50922">
    <property type="entry name" value="TLC"/>
    <property type="match status" value="1"/>
</dbReference>
<evidence type="ECO:0000256" key="3">
    <source>
        <dbReference type="ARBA" id="ARBA00022989"/>
    </source>
</evidence>
<dbReference type="PANTHER" id="PTHR13439:SF0">
    <property type="entry name" value="TOPOISOMERASE I DAMAGE AFFECTED PROTEIN 4"/>
    <property type="match status" value="1"/>
</dbReference>
<dbReference type="OMA" id="GKLAMIN"/>
<evidence type="ECO:0000256" key="6">
    <source>
        <dbReference type="SAM" id="Phobius"/>
    </source>
</evidence>
<dbReference type="RefSeq" id="XP_001731822.1">
    <property type="nucleotide sequence ID" value="XM_001731770.1"/>
</dbReference>
<accession>A8PWG3</accession>
<keyword evidence="2 5" id="KW-0812">Transmembrane</keyword>
<comment type="subcellular location">
    <subcellularLocation>
        <location evidence="1">Membrane</location>
        <topology evidence="1">Multi-pass membrane protein</topology>
    </subcellularLocation>
</comment>
<feature type="domain" description="TLC" evidence="7">
    <location>
        <begin position="1"/>
        <end position="167"/>
    </location>
</feature>
<dbReference type="InterPro" id="IPR050846">
    <property type="entry name" value="TLCD"/>
</dbReference>
<dbReference type="OrthoDB" id="10266980at2759"/>
<evidence type="ECO:0000256" key="2">
    <source>
        <dbReference type="ARBA" id="ARBA00022692"/>
    </source>
</evidence>
<dbReference type="Pfam" id="PF03798">
    <property type="entry name" value="TRAM_LAG1_CLN8"/>
    <property type="match status" value="1"/>
</dbReference>
<evidence type="ECO:0000256" key="4">
    <source>
        <dbReference type="ARBA" id="ARBA00023136"/>
    </source>
</evidence>
<feature type="transmembrane region" description="Helical" evidence="6">
    <location>
        <begin position="138"/>
        <end position="156"/>
    </location>
</feature>
<evidence type="ECO:0000313" key="9">
    <source>
        <dbReference type="Proteomes" id="UP000008837"/>
    </source>
</evidence>
<dbReference type="AlphaFoldDB" id="A8PWG3"/>
<dbReference type="FunCoup" id="A8PWG3">
    <property type="interactions" value="115"/>
</dbReference>
<dbReference type="GO" id="GO:0055088">
    <property type="term" value="P:lipid homeostasis"/>
    <property type="evidence" value="ECO:0007669"/>
    <property type="project" value="TreeGrafter"/>
</dbReference>
<protein>
    <recommendedName>
        <fullName evidence="7">TLC domain-containing protein</fullName>
    </recommendedName>
</protein>
<dbReference type="KEGG" id="mgl:MGL_1090"/>
<feature type="transmembrane region" description="Helical" evidence="6">
    <location>
        <begin position="41"/>
        <end position="59"/>
    </location>
</feature>
<dbReference type="VEuPathDB" id="FungiDB:MGL_1090"/>
<dbReference type="STRING" id="425265.A8PWG3"/>
<dbReference type="InterPro" id="IPR006634">
    <property type="entry name" value="TLC-dom"/>
</dbReference>
<name>A8PWG3_MALGO</name>
<dbReference type="PANTHER" id="PTHR13439">
    <property type="entry name" value="CT120 PROTEIN"/>
    <property type="match status" value="1"/>
</dbReference>
<dbReference type="Proteomes" id="UP000008837">
    <property type="component" value="Unassembled WGS sequence"/>
</dbReference>
<evidence type="ECO:0000259" key="7">
    <source>
        <dbReference type="PROSITE" id="PS50922"/>
    </source>
</evidence>
<sequence length="175" mass="20408">MDDKVDRIFGYQYELGQLYALPLGYFVWDVIVSLRYEGPAFILHGVLGLSANILVYKPFLMFQGLSIVMWELSTPFLNIHWFLDKLGLTGSRIQFVNALCLLLTYVIVRMTFGVYASYELISLLWSPSGQNVSMILKWYYSLGLPVLNMLNYMWFFKMLRAMHKRFFAPAKNKSQ</sequence>
<gene>
    <name evidence="8" type="ORF">MGL_1090</name>
</gene>
<evidence type="ECO:0000256" key="1">
    <source>
        <dbReference type="ARBA" id="ARBA00004141"/>
    </source>
</evidence>
<organism evidence="8 9">
    <name type="scientific">Malassezia globosa (strain ATCC MYA-4612 / CBS 7966)</name>
    <name type="common">Dandruff-associated fungus</name>
    <dbReference type="NCBI Taxonomy" id="425265"/>
    <lineage>
        <taxon>Eukaryota</taxon>
        <taxon>Fungi</taxon>
        <taxon>Dikarya</taxon>
        <taxon>Basidiomycota</taxon>
        <taxon>Ustilaginomycotina</taxon>
        <taxon>Malasseziomycetes</taxon>
        <taxon>Malasseziales</taxon>
        <taxon>Malasseziaceae</taxon>
        <taxon>Malassezia</taxon>
    </lineage>
</organism>
<evidence type="ECO:0000313" key="8">
    <source>
        <dbReference type="EMBL" id="EDP44608.1"/>
    </source>
</evidence>
<proteinExistence type="predicted"/>
<dbReference type="SMART" id="SM00724">
    <property type="entry name" value="TLC"/>
    <property type="match status" value="1"/>
</dbReference>
<keyword evidence="9" id="KW-1185">Reference proteome</keyword>
<dbReference type="GO" id="GO:0016020">
    <property type="term" value="C:membrane"/>
    <property type="evidence" value="ECO:0007669"/>
    <property type="project" value="UniProtKB-SubCell"/>
</dbReference>
<keyword evidence="4 5" id="KW-0472">Membrane</keyword>
<dbReference type="EMBL" id="AAYY01000003">
    <property type="protein sequence ID" value="EDP44608.1"/>
    <property type="molecule type" value="Genomic_DNA"/>
</dbReference>
<keyword evidence="3 6" id="KW-1133">Transmembrane helix</keyword>
<dbReference type="InParanoid" id="A8PWG3"/>